<keyword evidence="3" id="KW-1185">Reference proteome</keyword>
<sequence>MRLSMSKLDSFQVLVGFDYNAQPPVEGKAYQIETKSVYRQLHGTEKIKVGVAVLELKQSIVFTDKVRPICMPKRLQKIPDNPLCFMPVYQKDKKRLTDFIAPVAKHGNCAIWQNELGAANGYCIYYSDKIPARKLGAPLICLVGEKLVQFGVYTTRFDPNYKGTQKGSSIGYANDLTLMTSIIAGKLYETAANSTGQSSSRKKTHYLSAFQSGQRPSSPFVPRWRETAASSNSGYFRLYAANSVRGIIDVRLRTVVKKGWHEMLPFTTWAVGNVAQARENTGICFISTVSFGRVRVLIIFPNNYKRKSIESTQAVDKTNPPNWTFRDEEVAFDRPTDLLLTDLLREGSIGGSDCLFGR</sequence>
<dbReference type="GO" id="GO:0004252">
    <property type="term" value="F:serine-type endopeptidase activity"/>
    <property type="evidence" value="ECO:0007669"/>
    <property type="project" value="TreeGrafter"/>
</dbReference>
<name>A0A077YX43_TRITR</name>
<reference evidence="2" key="2">
    <citation type="submission" date="2014-03" db="EMBL/GenBank/DDBJ databases">
        <title>The whipworm genome and dual-species transcriptomics of an intimate host-pathogen interaction.</title>
        <authorList>
            <person name="Foth B.J."/>
            <person name="Tsai I.J."/>
            <person name="Reid A.J."/>
            <person name="Bancroft A.J."/>
            <person name="Nichol S."/>
            <person name="Tracey A."/>
            <person name="Holroyd N."/>
            <person name="Cotton J.A."/>
            <person name="Stanley E.J."/>
            <person name="Zarowiecki M."/>
            <person name="Liu J.Z."/>
            <person name="Huckvale T."/>
            <person name="Cooper P.J."/>
            <person name="Grencis R.K."/>
            <person name="Berriman M."/>
        </authorList>
    </citation>
    <scope>NUCLEOTIDE SEQUENCE [LARGE SCALE GENOMIC DNA]</scope>
</reference>
<evidence type="ECO:0000256" key="1">
    <source>
        <dbReference type="ARBA" id="ARBA00023157"/>
    </source>
</evidence>
<gene>
    <name evidence="2" type="ORF">TTRE_0000084901</name>
</gene>
<dbReference type="Proteomes" id="UP000030665">
    <property type="component" value="Unassembled WGS sequence"/>
</dbReference>
<dbReference type="InterPro" id="IPR043504">
    <property type="entry name" value="Peptidase_S1_PA_chymotrypsin"/>
</dbReference>
<dbReference type="PANTHER" id="PTHR24250">
    <property type="entry name" value="CHYMOTRYPSIN-RELATED"/>
    <property type="match status" value="1"/>
</dbReference>
<protein>
    <submittedName>
        <fullName evidence="2">Uncharacterized protein</fullName>
    </submittedName>
</protein>
<dbReference type="GO" id="GO:0006508">
    <property type="term" value="P:proteolysis"/>
    <property type="evidence" value="ECO:0007669"/>
    <property type="project" value="TreeGrafter"/>
</dbReference>
<dbReference type="Gene3D" id="2.40.10.10">
    <property type="entry name" value="Trypsin-like serine proteases"/>
    <property type="match status" value="1"/>
</dbReference>
<accession>A0A077YX43</accession>
<dbReference type="InterPro" id="IPR009003">
    <property type="entry name" value="Peptidase_S1_PA"/>
</dbReference>
<keyword evidence="1" id="KW-1015">Disulfide bond</keyword>
<proteinExistence type="predicted"/>
<evidence type="ECO:0000313" key="3">
    <source>
        <dbReference type="Proteomes" id="UP000030665"/>
    </source>
</evidence>
<dbReference type="SUPFAM" id="SSF50494">
    <property type="entry name" value="Trypsin-like serine proteases"/>
    <property type="match status" value="1"/>
</dbReference>
<dbReference type="EMBL" id="HG805826">
    <property type="protein sequence ID" value="CDW52587.1"/>
    <property type="molecule type" value="Genomic_DNA"/>
</dbReference>
<organism evidence="2 3">
    <name type="scientific">Trichuris trichiura</name>
    <name type="common">Whipworm</name>
    <name type="synonym">Trichocephalus trichiurus</name>
    <dbReference type="NCBI Taxonomy" id="36087"/>
    <lineage>
        <taxon>Eukaryota</taxon>
        <taxon>Metazoa</taxon>
        <taxon>Ecdysozoa</taxon>
        <taxon>Nematoda</taxon>
        <taxon>Enoplea</taxon>
        <taxon>Dorylaimia</taxon>
        <taxon>Trichinellida</taxon>
        <taxon>Trichuridae</taxon>
        <taxon>Trichuris</taxon>
    </lineage>
</organism>
<evidence type="ECO:0000313" key="2">
    <source>
        <dbReference type="EMBL" id="CDW52587.1"/>
    </source>
</evidence>
<reference evidence="2" key="1">
    <citation type="submission" date="2014-01" db="EMBL/GenBank/DDBJ databases">
        <authorList>
            <person name="Aslett M."/>
        </authorList>
    </citation>
    <scope>NUCLEOTIDE SEQUENCE</scope>
</reference>
<dbReference type="OrthoDB" id="6380398at2759"/>
<dbReference type="AlphaFoldDB" id="A0A077YX43"/>